<name>A0A6J5MVI5_9CAUD</name>
<protein>
    <submittedName>
        <fullName evidence="1">Uncharacterized protein</fullName>
    </submittedName>
</protein>
<proteinExistence type="predicted"/>
<gene>
    <name evidence="1" type="ORF">UFOVP536_34</name>
</gene>
<sequence length="73" mass="8374">MAKNNYVENAKFEDVILDMSALDLHYQKYVLGSRYKLALHCYQYVEQNATANKAWALRIQAGVHGIDLQQKNG</sequence>
<evidence type="ECO:0000313" key="1">
    <source>
        <dbReference type="EMBL" id="CAB4148940.1"/>
    </source>
</evidence>
<reference evidence="1" key="1">
    <citation type="submission" date="2020-04" db="EMBL/GenBank/DDBJ databases">
        <authorList>
            <person name="Chiriac C."/>
            <person name="Salcher M."/>
            <person name="Ghai R."/>
            <person name="Kavagutti S V."/>
        </authorList>
    </citation>
    <scope>NUCLEOTIDE SEQUENCE</scope>
</reference>
<accession>A0A6J5MVI5</accession>
<dbReference type="EMBL" id="LR796499">
    <property type="protein sequence ID" value="CAB4148940.1"/>
    <property type="molecule type" value="Genomic_DNA"/>
</dbReference>
<organism evidence="1">
    <name type="scientific">uncultured Caudovirales phage</name>
    <dbReference type="NCBI Taxonomy" id="2100421"/>
    <lineage>
        <taxon>Viruses</taxon>
        <taxon>Duplodnaviria</taxon>
        <taxon>Heunggongvirae</taxon>
        <taxon>Uroviricota</taxon>
        <taxon>Caudoviricetes</taxon>
        <taxon>Peduoviridae</taxon>
        <taxon>Maltschvirus</taxon>
        <taxon>Maltschvirus maltsch</taxon>
    </lineage>
</organism>